<keyword evidence="2" id="KW-1185">Reference proteome</keyword>
<dbReference type="EMBL" id="CP004120">
    <property type="protein sequence ID" value="AGT44016.1"/>
    <property type="molecule type" value="Genomic_DNA"/>
</dbReference>
<protein>
    <submittedName>
        <fullName evidence="1">Uncharacterized protein</fullName>
    </submittedName>
</protein>
<gene>
    <name evidence="1" type="ORF">TPE_1521</name>
</gene>
<proteinExistence type="predicted"/>
<dbReference type="AlphaFoldDB" id="S6A415"/>
<dbReference type="Proteomes" id="UP000015620">
    <property type="component" value="Chromosome"/>
</dbReference>
<sequence>MKKDNSLDGKFSKRFSKQPLLQKARTAAERLSDIFEE</sequence>
<reference evidence="1 2" key="1">
    <citation type="journal article" date="2013" name="PLoS ONE">
        <title>Genome-Wide Relatedness of Treponema pedis, from Gingiva and Necrotic Skin Lesions of Pigs, with the Human Oral Pathogen Treponema denticola.</title>
        <authorList>
            <person name="Svartstrom O."/>
            <person name="Mushtaq M."/>
            <person name="Pringle M."/>
            <person name="Segerman B."/>
        </authorList>
    </citation>
    <scope>NUCLEOTIDE SEQUENCE [LARGE SCALE GENOMIC DNA]</scope>
    <source>
        <strain evidence="1">T A4</strain>
    </source>
</reference>
<dbReference type="KEGG" id="tped:TPE_1521"/>
<organism evidence="1 2">
    <name type="scientific">Treponema pedis str. T A4</name>
    <dbReference type="NCBI Taxonomy" id="1291379"/>
    <lineage>
        <taxon>Bacteria</taxon>
        <taxon>Pseudomonadati</taxon>
        <taxon>Spirochaetota</taxon>
        <taxon>Spirochaetia</taxon>
        <taxon>Spirochaetales</taxon>
        <taxon>Treponemataceae</taxon>
        <taxon>Treponema</taxon>
    </lineage>
</organism>
<dbReference type="PATRIC" id="fig|1291379.3.peg.1505"/>
<dbReference type="STRING" id="1291379.TPE_1521"/>
<dbReference type="HOGENOM" id="CLU_3349920_0_0_12"/>
<evidence type="ECO:0000313" key="2">
    <source>
        <dbReference type="Proteomes" id="UP000015620"/>
    </source>
</evidence>
<name>S6A415_9SPIR</name>
<accession>S6A415</accession>
<evidence type="ECO:0000313" key="1">
    <source>
        <dbReference type="EMBL" id="AGT44016.1"/>
    </source>
</evidence>